<proteinExistence type="inferred from homology"/>
<dbReference type="PANTHER" id="PTHR32309">
    <property type="entry name" value="TYROSINE-PROTEIN KINASE"/>
    <property type="match status" value="1"/>
</dbReference>
<dbReference type="InterPro" id="IPR050445">
    <property type="entry name" value="Bact_polysacc_biosynth/exp"/>
</dbReference>
<gene>
    <name evidence="10" type="ORF">SAMN02745158_02408</name>
</gene>
<sequence length="258" mass="28279">MNKNREFEDEMEIDLGALLHVLLRKWWLIAICAFMGGIIALGITAGLLTPMYQSNALLYILNKTTSVTSLADIQIGTELTADFEVIATSKPVIDAAIERIKEEEGKSFTRKDILEMLQVSNKSGTRILTISATSANPQDACIVANAVAGETADRMADIMKADPPTTVEPAEVSEKPVSPSMKKNTAIGFLAGIVLVCAVLAIRFMLNDNIQTEEDVERYLGLPTLATIPYVKSREKEKAGKQRALKEHKKEALSEKKQ</sequence>
<dbReference type="GO" id="GO:0004713">
    <property type="term" value="F:protein tyrosine kinase activity"/>
    <property type="evidence" value="ECO:0007669"/>
    <property type="project" value="TreeGrafter"/>
</dbReference>
<dbReference type="OrthoDB" id="2360475at2"/>
<keyword evidence="3" id="KW-1003">Cell membrane</keyword>
<feature type="transmembrane region" description="Helical" evidence="8">
    <location>
        <begin position="185"/>
        <end position="206"/>
    </location>
</feature>
<dbReference type="PANTHER" id="PTHR32309:SF13">
    <property type="entry name" value="FERRIC ENTEROBACTIN TRANSPORT PROTEIN FEPE"/>
    <property type="match status" value="1"/>
</dbReference>
<comment type="subcellular location">
    <subcellularLocation>
        <location evidence="1">Cell membrane</location>
        <topology evidence="1">Multi-pass membrane protein</topology>
    </subcellularLocation>
</comment>
<dbReference type="AlphaFoldDB" id="A0A1M4YM24"/>
<dbReference type="InterPro" id="IPR003856">
    <property type="entry name" value="LPS_length_determ_N"/>
</dbReference>
<dbReference type="InterPro" id="IPR027417">
    <property type="entry name" value="P-loop_NTPase"/>
</dbReference>
<evidence type="ECO:0000256" key="7">
    <source>
        <dbReference type="SAM" id="MobiDB-lite"/>
    </source>
</evidence>
<keyword evidence="11" id="KW-1185">Reference proteome</keyword>
<evidence type="ECO:0000256" key="4">
    <source>
        <dbReference type="ARBA" id="ARBA00022692"/>
    </source>
</evidence>
<keyword evidence="6 8" id="KW-0472">Membrane</keyword>
<evidence type="ECO:0000256" key="5">
    <source>
        <dbReference type="ARBA" id="ARBA00022989"/>
    </source>
</evidence>
<dbReference type="STRING" id="1122155.SAMN02745158_02408"/>
<dbReference type="Proteomes" id="UP000184245">
    <property type="component" value="Unassembled WGS sequence"/>
</dbReference>
<keyword evidence="4 8" id="KW-0812">Transmembrane</keyword>
<evidence type="ECO:0000313" key="10">
    <source>
        <dbReference type="EMBL" id="SHF06830.1"/>
    </source>
</evidence>
<protein>
    <submittedName>
        <fullName evidence="10">Capsular polysaccharide biosynthesis protein</fullName>
    </submittedName>
</protein>
<feature type="transmembrane region" description="Helical" evidence="8">
    <location>
        <begin position="26"/>
        <end position="48"/>
    </location>
</feature>
<evidence type="ECO:0000313" key="11">
    <source>
        <dbReference type="Proteomes" id="UP000184245"/>
    </source>
</evidence>
<name>A0A1M4YM24_9CLOT</name>
<evidence type="ECO:0000256" key="1">
    <source>
        <dbReference type="ARBA" id="ARBA00004651"/>
    </source>
</evidence>
<evidence type="ECO:0000256" key="6">
    <source>
        <dbReference type="ARBA" id="ARBA00023136"/>
    </source>
</evidence>
<dbReference type="RefSeq" id="WP_072852067.1">
    <property type="nucleotide sequence ID" value="NZ_FQVI01000012.1"/>
</dbReference>
<evidence type="ECO:0000256" key="2">
    <source>
        <dbReference type="ARBA" id="ARBA00006683"/>
    </source>
</evidence>
<dbReference type="Gene3D" id="3.40.50.300">
    <property type="entry name" value="P-loop containing nucleotide triphosphate hydrolases"/>
    <property type="match status" value="1"/>
</dbReference>
<reference evidence="10 11" key="1">
    <citation type="submission" date="2016-11" db="EMBL/GenBank/DDBJ databases">
        <authorList>
            <person name="Jaros S."/>
            <person name="Januszkiewicz K."/>
            <person name="Wedrychowicz H."/>
        </authorList>
    </citation>
    <scope>NUCLEOTIDE SEQUENCE [LARGE SCALE GENOMIC DNA]</scope>
    <source>
        <strain evidence="10 11">DSM 17459</strain>
    </source>
</reference>
<evidence type="ECO:0000256" key="3">
    <source>
        <dbReference type="ARBA" id="ARBA00022475"/>
    </source>
</evidence>
<evidence type="ECO:0000259" key="9">
    <source>
        <dbReference type="Pfam" id="PF02706"/>
    </source>
</evidence>
<accession>A0A1M4YM24</accession>
<dbReference type="EMBL" id="FQVI01000012">
    <property type="protein sequence ID" value="SHF06830.1"/>
    <property type="molecule type" value="Genomic_DNA"/>
</dbReference>
<feature type="domain" description="Polysaccharide chain length determinant N-terminal" evidence="9">
    <location>
        <begin position="12"/>
        <end position="98"/>
    </location>
</feature>
<feature type="region of interest" description="Disordered" evidence="7">
    <location>
        <begin position="234"/>
        <end position="258"/>
    </location>
</feature>
<comment type="similarity">
    <text evidence="2">Belongs to the CpsC/CapA family.</text>
</comment>
<keyword evidence="5 8" id="KW-1133">Transmembrane helix</keyword>
<dbReference type="GO" id="GO:0005886">
    <property type="term" value="C:plasma membrane"/>
    <property type="evidence" value="ECO:0007669"/>
    <property type="project" value="UniProtKB-SubCell"/>
</dbReference>
<evidence type="ECO:0000256" key="8">
    <source>
        <dbReference type="SAM" id="Phobius"/>
    </source>
</evidence>
<organism evidence="10 11">
    <name type="scientific">Lactonifactor longoviformis DSM 17459</name>
    <dbReference type="NCBI Taxonomy" id="1122155"/>
    <lineage>
        <taxon>Bacteria</taxon>
        <taxon>Bacillati</taxon>
        <taxon>Bacillota</taxon>
        <taxon>Clostridia</taxon>
        <taxon>Eubacteriales</taxon>
        <taxon>Clostridiaceae</taxon>
        <taxon>Lactonifactor</taxon>
    </lineage>
</organism>
<dbReference type="Pfam" id="PF02706">
    <property type="entry name" value="Wzz"/>
    <property type="match status" value="1"/>
</dbReference>